<dbReference type="EMBL" id="UYYF01005053">
    <property type="protein sequence ID" value="VDN08001.1"/>
    <property type="molecule type" value="Genomic_DNA"/>
</dbReference>
<gene>
    <name evidence="1" type="ORF">TCLT_LOCUS10316</name>
</gene>
<name>A0A158RD68_THECL</name>
<dbReference type="WBParaSite" id="TCLT_0001032701-mRNA-1">
    <property type="protein sequence ID" value="TCLT_0001032701-mRNA-1"/>
    <property type="gene ID" value="TCLT_0001032701"/>
</dbReference>
<proteinExistence type="predicted"/>
<organism evidence="3">
    <name type="scientific">Thelazia callipaeda</name>
    <name type="common">Oriental eyeworm</name>
    <name type="synonym">Parasitic nematode</name>
    <dbReference type="NCBI Taxonomy" id="103827"/>
    <lineage>
        <taxon>Eukaryota</taxon>
        <taxon>Metazoa</taxon>
        <taxon>Ecdysozoa</taxon>
        <taxon>Nematoda</taxon>
        <taxon>Chromadorea</taxon>
        <taxon>Rhabditida</taxon>
        <taxon>Spirurina</taxon>
        <taxon>Spiruromorpha</taxon>
        <taxon>Thelazioidea</taxon>
        <taxon>Thelaziidae</taxon>
        <taxon>Thelazia</taxon>
    </lineage>
</organism>
<sequence>MVWMVFDKVTELPISACNHDSDTLMTCFVDNFTIRVGQYVESVRAKKNYEKRRLTKVHLIDKGIDVEVDGTALFPSTSDDEVKPSRLCPVLVIDAGEEQRKVANKIVGHQCRCINGNLAIIPSVGLCVKGRLLISYENSGYAELKDISFMPAKAQHCSKFVFEIPGSEHLNDRVLSPFQTGKLFGDRCNSSAYYKKSFRNDENYRQINGGVVDKYENKVHNRDDKQAASFWNNKPDKNRVLMNNDTVSFKRVYRKVLPYSLLNYDKLSSMSSGMPRLKQSVFNYFTPNTYPVSVRIRFDEVDPSSRDTFWVFEPSIFTTIEKVLHEGRQRYSTFPQFQLPLVSRFFGMSCIVRTSIDSGCRCLCRGEIIKFFNATSKFLVYLVDYGFCKWIGYSNAYDISTIDEKDDVVTLPVALLHCRLRGNVERGNLVQKMEKGDEYHLTIESKDENDIFNVHFEPLYSKENVTGINKPNTLSNDHGNWLRCRSVVPWPLFASFQYTDGAFEEAFGRNVCIRKTLGSNALMNPVTANNLSLNRWSRSGQFNASNRMKAPDIFGKMRNVGDIDSSSQGSVIPTHFGQGDSVLDDRSSGNKSGANIARNANCFSGHGDSRYQGFGHSKAANYQKNFGTFNKAEINFEQSNRQSNWSERRSKESLIRKHGGRRQNMIFNSSSSGRGFFLFLL</sequence>
<accession>A0A158RD68</accession>
<protein>
    <submittedName>
        <fullName evidence="3">Tudor domain-containing protein</fullName>
    </submittedName>
</protein>
<evidence type="ECO:0000313" key="2">
    <source>
        <dbReference type="Proteomes" id="UP000276776"/>
    </source>
</evidence>
<dbReference type="CDD" id="cd20379">
    <property type="entry name" value="Tudor_dTUD-like"/>
    <property type="match status" value="1"/>
</dbReference>
<dbReference type="Proteomes" id="UP000276776">
    <property type="component" value="Unassembled WGS sequence"/>
</dbReference>
<dbReference type="Gene3D" id="2.30.30.140">
    <property type="match status" value="1"/>
</dbReference>
<dbReference type="AlphaFoldDB" id="A0A158RD68"/>
<reference evidence="3" key="1">
    <citation type="submission" date="2016-04" db="UniProtKB">
        <authorList>
            <consortium name="WormBaseParasite"/>
        </authorList>
    </citation>
    <scope>IDENTIFICATION</scope>
</reference>
<reference evidence="1 2" key="2">
    <citation type="submission" date="2018-11" db="EMBL/GenBank/DDBJ databases">
        <authorList>
            <consortium name="Pathogen Informatics"/>
        </authorList>
    </citation>
    <scope>NUCLEOTIDE SEQUENCE [LARGE SCALE GENOMIC DNA]</scope>
</reference>
<dbReference type="SUPFAM" id="SSF63748">
    <property type="entry name" value="Tudor/PWWP/MBT"/>
    <property type="match status" value="1"/>
</dbReference>
<evidence type="ECO:0000313" key="3">
    <source>
        <dbReference type="WBParaSite" id="TCLT_0001032701-mRNA-1"/>
    </source>
</evidence>
<evidence type="ECO:0000313" key="1">
    <source>
        <dbReference type="EMBL" id="VDN08001.1"/>
    </source>
</evidence>
<keyword evidence="2" id="KW-1185">Reference proteome</keyword>
<dbReference type="OrthoDB" id="5804267at2759"/>